<evidence type="ECO:0000313" key="9">
    <source>
        <dbReference type="Proteomes" id="UP000192343"/>
    </source>
</evidence>
<evidence type="ECO:0000256" key="4">
    <source>
        <dbReference type="ARBA" id="ARBA00022989"/>
    </source>
</evidence>
<keyword evidence="5 6" id="KW-0472">Membrane</keyword>
<reference evidence="8 9" key="1">
    <citation type="submission" date="2017-03" db="EMBL/GenBank/DDBJ databases">
        <title>Draft Genome sequence of Marispirochaeta sp. strain JC444.</title>
        <authorList>
            <person name="Shivani Y."/>
            <person name="Subhash Y."/>
            <person name="Sasikala C."/>
            <person name="Ramana C."/>
        </authorList>
    </citation>
    <scope>NUCLEOTIDE SEQUENCE [LARGE SCALE GENOMIC DNA]</scope>
    <source>
        <strain evidence="8 9">JC444</strain>
    </source>
</reference>
<comment type="caution">
    <text evidence="8">The sequence shown here is derived from an EMBL/GenBank/DDBJ whole genome shotgun (WGS) entry which is preliminary data.</text>
</comment>
<sequence length="503" mass="55709">MHCSIWDTWITQKQFGTRGKKPASRFSVSNRRCTADLFALFWLLLAATSICTILSGPLAGFWSALFLAALGVTLRSRNMVFYSCLILILSFFISFQAEKRQLWIGLEGPEFLEVRSLRDSRPAGEGSLHFFELIRVYDRRGNRAEARGEFLGWSRDRLDLPWGAELLVRSSGIPGREAFGGLVTVEPQDTAAGVSEAFRLRNSWRQGLLYRLDRLPPQASVLMEALLFGSKQRLLSPLEEGFRAIGCSHLLALSGMHLAVIMAVGAGLFGLILRKPVARFLVLLILPWYLFLVGPSPALLRAGIMFSCTVLIPRSTRRIRTRELLLQSFVFLLLIKPDYLFDRGFQYSYAALAGMISLTPLVLKFAARILPYSIAAGFSTGVSAYLGSLPVSLLAYGTTNPAGIIATLILSPLIWLYLAGGILFFLLPGSDMVYQGGRLFFWLLYSGIRGIVELFSRASPFTLLPVPAAVLALGAGLVITVQLIYSCLRFTMPEPDGREAWSE</sequence>
<dbReference type="Proteomes" id="UP000192343">
    <property type="component" value="Unassembled WGS sequence"/>
</dbReference>
<feature type="transmembrane region" description="Helical" evidence="6">
    <location>
        <begin position="439"/>
        <end position="456"/>
    </location>
</feature>
<dbReference type="InterPro" id="IPR004477">
    <property type="entry name" value="ComEC_N"/>
</dbReference>
<dbReference type="GO" id="GO:0005886">
    <property type="term" value="C:plasma membrane"/>
    <property type="evidence" value="ECO:0007669"/>
    <property type="project" value="UniProtKB-SubCell"/>
</dbReference>
<feature type="transmembrane region" description="Helical" evidence="6">
    <location>
        <begin position="37"/>
        <end position="59"/>
    </location>
</feature>
<keyword evidence="9" id="KW-1185">Reference proteome</keyword>
<accession>A0A1Y1RWE2</accession>
<feature type="transmembrane region" description="Helical" evidence="6">
    <location>
        <begin position="468"/>
        <end position="488"/>
    </location>
</feature>
<feature type="transmembrane region" description="Helical" evidence="6">
    <location>
        <begin position="402"/>
        <end position="427"/>
    </location>
</feature>
<feature type="domain" description="ComEC/Rec2-related protein" evidence="7">
    <location>
        <begin position="226"/>
        <end position="484"/>
    </location>
</feature>
<feature type="transmembrane region" description="Helical" evidence="6">
    <location>
        <begin position="374"/>
        <end position="396"/>
    </location>
</feature>
<feature type="transmembrane region" description="Helical" evidence="6">
    <location>
        <begin position="79"/>
        <end position="97"/>
    </location>
</feature>
<dbReference type="Pfam" id="PF03772">
    <property type="entry name" value="Competence"/>
    <property type="match status" value="1"/>
</dbReference>
<dbReference type="EMBL" id="MWQY01000013">
    <property type="protein sequence ID" value="ORC34508.1"/>
    <property type="molecule type" value="Genomic_DNA"/>
</dbReference>
<keyword evidence="3 6" id="KW-0812">Transmembrane</keyword>
<keyword evidence="4 6" id="KW-1133">Transmembrane helix</keyword>
<protein>
    <recommendedName>
        <fullName evidence="7">ComEC/Rec2-related protein domain-containing protein</fullName>
    </recommendedName>
</protein>
<feature type="transmembrane region" description="Helical" evidence="6">
    <location>
        <begin position="324"/>
        <end position="341"/>
    </location>
</feature>
<gene>
    <name evidence="8" type="ORF">B4O97_12775</name>
</gene>
<evidence type="ECO:0000256" key="5">
    <source>
        <dbReference type="ARBA" id="ARBA00023136"/>
    </source>
</evidence>
<dbReference type="STRING" id="1963862.B4O97_12775"/>
<evidence type="ECO:0000313" key="8">
    <source>
        <dbReference type="EMBL" id="ORC34508.1"/>
    </source>
</evidence>
<feature type="transmembrane region" description="Helical" evidence="6">
    <location>
        <begin position="347"/>
        <end position="367"/>
    </location>
</feature>
<dbReference type="InterPro" id="IPR052159">
    <property type="entry name" value="Competence_DNA_uptake"/>
</dbReference>
<dbReference type="AlphaFoldDB" id="A0A1Y1RWE2"/>
<dbReference type="NCBIfam" id="TIGR00360">
    <property type="entry name" value="ComEC_N-term"/>
    <property type="match status" value="1"/>
</dbReference>
<dbReference type="PANTHER" id="PTHR30619">
    <property type="entry name" value="DNA INTERNALIZATION/COMPETENCE PROTEIN COMEC/REC2"/>
    <property type="match status" value="1"/>
</dbReference>
<organism evidence="8 9">
    <name type="scientific">Marispirochaeta aestuarii</name>
    <dbReference type="NCBI Taxonomy" id="1963862"/>
    <lineage>
        <taxon>Bacteria</taxon>
        <taxon>Pseudomonadati</taxon>
        <taxon>Spirochaetota</taxon>
        <taxon>Spirochaetia</taxon>
        <taxon>Spirochaetales</taxon>
        <taxon>Spirochaetaceae</taxon>
        <taxon>Marispirochaeta</taxon>
    </lineage>
</organism>
<evidence type="ECO:0000256" key="3">
    <source>
        <dbReference type="ARBA" id="ARBA00022692"/>
    </source>
</evidence>
<feature type="transmembrane region" description="Helical" evidence="6">
    <location>
        <begin position="250"/>
        <end position="273"/>
    </location>
</feature>
<evidence type="ECO:0000256" key="1">
    <source>
        <dbReference type="ARBA" id="ARBA00004651"/>
    </source>
</evidence>
<name>A0A1Y1RWE2_9SPIO</name>
<evidence type="ECO:0000256" key="2">
    <source>
        <dbReference type="ARBA" id="ARBA00022475"/>
    </source>
</evidence>
<proteinExistence type="predicted"/>
<evidence type="ECO:0000259" key="7">
    <source>
        <dbReference type="Pfam" id="PF03772"/>
    </source>
</evidence>
<dbReference type="PANTHER" id="PTHR30619:SF7">
    <property type="entry name" value="BETA-LACTAMASE DOMAIN PROTEIN"/>
    <property type="match status" value="1"/>
</dbReference>
<comment type="subcellular location">
    <subcellularLocation>
        <location evidence="1">Cell membrane</location>
        <topology evidence="1">Multi-pass membrane protein</topology>
    </subcellularLocation>
</comment>
<keyword evidence="2" id="KW-1003">Cell membrane</keyword>
<evidence type="ECO:0000256" key="6">
    <source>
        <dbReference type="SAM" id="Phobius"/>
    </source>
</evidence>
<feature type="transmembrane region" description="Helical" evidence="6">
    <location>
        <begin position="285"/>
        <end position="312"/>
    </location>
</feature>